<reference evidence="2 3" key="1">
    <citation type="journal article" date="2016" name="Front. Microbiol.">
        <title>Genome and transcriptome sequences reveal the specific parasitism of the nematophagous Purpureocillium lilacinum 36-1.</title>
        <authorList>
            <person name="Xie J."/>
            <person name="Li S."/>
            <person name="Mo C."/>
            <person name="Xiao X."/>
            <person name="Peng D."/>
            <person name="Wang G."/>
            <person name="Xiao Y."/>
        </authorList>
    </citation>
    <scope>NUCLEOTIDE SEQUENCE [LARGE SCALE GENOMIC DNA]</scope>
    <source>
        <strain evidence="2 3">36-1</strain>
    </source>
</reference>
<evidence type="ECO:0000313" key="2">
    <source>
        <dbReference type="EMBL" id="PWI67816.1"/>
    </source>
</evidence>
<feature type="region of interest" description="Disordered" evidence="1">
    <location>
        <begin position="145"/>
        <end position="172"/>
    </location>
</feature>
<proteinExistence type="predicted"/>
<name>A0A2U3E019_PURLI</name>
<gene>
    <name evidence="2" type="ORF">PCL_02737</name>
</gene>
<sequence length="296" mass="29903">MRRLLLQSSPSPRPSPLPPPVALSTLITLLSLATLTTARRSASLPKLASLTLFSDPHCSSPLFINDAVIGPDFCAAPLSPHSSSSSSSIPPDTTIQSFILTQRPFCANGSLADIVIYADVQEVDPTAAWYAKEYTCSGGGVRIVDRPGDGGDWDAEQEAEGRGQRCVSVPGGGGRGVGVICDGFEGDGRGTGGVSSIETVSMSSATTPSSRSSTKLELPTLSAAPSAAHTASSGTPSAEGQSTSTPSSSGGKTATSGEPSPTSSVPATVPTAAAPEVGHHLGLALLSTILALYTVI</sequence>
<dbReference type="EMBL" id="LCWV01000017">
    <property type="protein sequence ID" value="PWI67816.1"/>
    <property type="molecule type" value="Genomic_DNA"/>
</dbReference>
<organism evidence="2 3">
    <name type="scientific">Purpureocillium lilacinum</name>
    <name type="common">Paecilomyces lilacinus</name>
    <dbReference type="NCBI Taxonomy" id="33203"/>
    <lineage>
        <taxon>Eukaryota</taxon>
        <taxon>Fungi</taxon>
        <taxon>Dikarya</taxon>
        <taxon>Ascomycota</taxon>
        <taxon>Pezizomycotina</taxon>
        <taxon>Sordariomycetes</taxon>
        <taxon>Hypocreomycetidae</taxon>
        <taxon>Hypocreales</taxon>
        <taxon>Ophiocordycipitaceae</taxon>
        <taxon>Purpureocillium</taxon>
    </lineage>
</organism>
<evidence type="ECO:0000256" key="1">
    <source>
        <dbReference type="SAM" id="MobiDB-lite"/>
    </source>
</evidence>
<dbReference type="Proteomes" id="UP000245956">
    <property type="component" value="Unassembled WGS sequence"/>
</dbReference>
<accession>A0A2U3E019</accession>
<evidence type="ECO:0000313" key="3">
    <source>
        <dbReference type="Proteomes" id="UP000245956"/>
    </source>
</evidence>
<feature type="compositionally biased region" description="Low complexity" evidence="1">
    <location>
        <begin position="199"/>
        <end position="269"/>
    </location>
</feature>
<dbReference type="AlphaFoldDB" id="A0A2U3E019"/>
<comment type="caution">
    <text evidence="2">The sequence shown here is derived from an EMBL/GenBank/DDBJ whole genome shotgun (WGS) entry which is preliminary data.</text>
</comment>
<feature type="region of interest" description="Disordered" evidence="1">
    <location>
        <begin position="188"/>
        <end position="269"/>
    </location>
</feature>
<protein>
    <submittedName>
        <fullName evidence="2">Uncharacterized protein</fullName>
    </submittedName>
</protein>